<dbReference type="EMBL" id="CP006956">
    <property type="protein sequence ID" value="AHG87485.1"/>
    <property type="molecule type" value="Genomic_DNA"/>
</dbReference>
<gene>
    <name evidence="1" type="ORF">F544_22570</name>
</gene>
<dbReference type="Gene3D" id="3.90.76.10">
    <property type="entry name" value="Dipeptide-binding Protein, Domain 1"/>
    <property type="match status" value="1"/>
</dbReference>
<proteinExistence type="predicted"/>
<organism evidence="1 2">
    <name type="scientific">Bibersteinia trehalosi USDA-ARS-USMARC-190</name>
    <dbReference type="NCBI Taxonomy" id="1263832"/>
    <lineage>
        <taxon>Bacteria</taxon>
        <taxon>Pseudomonadati</taxon>
        <taxon>Pseudomonadota</taxon>
        <taxon>Gammaproteobacteria</taxon>
        <taxon>Pasteurellales</taxon>
        <taxon>Pasteurellaceae</taxon>
        <taxon>Bibersteinia</taxon>
    </lineage>
</organism>
<accession>W0RAZ4</accession>
<reference evidence="1 2" key="1">
    <citation type="submission" date="2013-12" db="EMBL/GenBank/DDBJ databases">
        <title>Annotation of the Bibersteinia trehalosi USDA-ARS-USMARC-190 complete genome.</title>
        <authorList>
            <person name="Harhay G.P."/>
            <person name="McVey S."/>
            <person name="Clawson M.L."/>
            <person name="Bono J."/>
            <person name="Heaton M.P."/>
            <person name="Chitko-Mckown C.G."/>
            <person name="Harhay D.M."/>
            <person name="Smith T.P.L."/>
        </authorList>
    </citation>
    <scope>NUCLEOTIDE SEQUENCE [LARGE SCALE GENOMIC DNA]</scope>
    <source>
        <strain evidence="1 2">USDA-ARS-USMARC-190</strain>
    </source>
</reference>
<protein>
    <submittedName>
        <fullName evidence="1">Uncharacterized protein</fullName>
    </submittedName>
</protein>
<name>W0RAZ4_BIBTR</name>
<evidence type="ECO:0000313" key="2">
    <source>
        <dbReference type="Proteomes" id="UP000019086"/>
    </source>
</evidence>
<dbReference type="PATRIC" id="fig|1263832.3.peg.2244"/>
<sequence>MITICIKLTVCLYYRIYVMSRRFPMENRYKLKSDAMVHHLDGVTKIILGTLCIDIEDENMHYFFILEKRIWYKHDLEISLWDMLVEYNLIIREYNNYYIDTRFEKNIILDSEFAECFPFLCKDFSSRVILSTMYEPLFNKVNGEYNSYYIKKYSLRDGYLEIVFFNDLRWSNGDYLTSTDVYNTLLYQIRNKTIFSCYLDFISGVSDYLYNDGDESLINIIDVKNENK</sequence>
<dbReference type="Proteomes" id="UP000019086">
    <property type="component" value="Chromosome"/>
</dbReference>
<dbReference type="AlphaFoldDB" id="W0RAZ4"/>
<dbReference type="HOGENOM" id="CLU_1212882_0_0_6"/>
<evidence type="ECO:0000313" key="1">
    <source>
        <dbReference type="EMBL" id="AHG87485.1"/>
    </source>
</evidence>
<dbReference type="KEGG" id="btra:F544_22570"/>